<evidence type="ECO:0000256" key="1">
    <source>
        <dbReference type="SAM" id="MobiDB-lite"/>
    </source>
</evidence>
<sequence>MWSVAGVRGGPGPRRGGGRATTQREVRVAVWPCRGCVASSGQQRRRHGVFRRRRIQCGRSKREEEALRQI</sequence>
<dbReference type="AlphaFoldDB" id="A0A6G1BIT8"/>
<dbReference type="Proteomes" id="UP000479710">
    <property type="component" value="Unassembled WGS sequence"/>
</dbReference>
<evidence type="ECO:0000313" key="3">
    <source>
        <dbReference type="Proteomes" id="UP000479710"/>
    </source>
</evidence>
<keyword evidence="3" id="KW-1185">Reference proteome</keyword>
<name>A0A6G1BIT8_9ORYZ</name>
<protein>
    <submittedName>
        <fullName evidence="2">Uncharacterized protein</fullName>
    </submittedName>
</protein>
<gene>
    <name evidence="2" type="ORF">E2562_003985</name>
</gene>
<feature type="region of interest" description="Disordered" evidence="1">
    <location>
        <begin position="1"/>
        <end position="23"/>
    </location>
</feature>
<evidence type="ECO:0000313" key="2">
    <source>
        <dbReference type="EMBL" id="KAF0887752.1"/>
    </source>
</evidence>
<feature type="compositionally biased region" description="Gly residues" evidence="1">
    <location>
        <begin position="7"/>
        <end position="19"/>
    </location>
</feature>
<organism evidence="2 3">
    <name type="scientific">Oryza meyeriana var. granulata</name>
    <dbReference type="NCBI Taxonomy" id="110450"/>
    <lineage>
        <taxon>Eukaryota</taxon>
        <taxon>Viridiplantae</taxon>
        <taxon>Streptophyta</taxon>
        <taxon>Embryophyta</taxon>
        <taxon>Tracheophyta</taxon>
        <taxon>Spermatophyta</taxon>
        <taxon>Magnoliopsida</taxon>
        <taxon>Liliopsida</taxon>
        <taxon>Poales</taxon>
        <taxon>Poaceae</taxon>
        <taxon>BOP clade</taxon>
        <taxon>Oryzoideae</taxon>
        <taxon>Oryzeae</taxon>
        <taxon>Oryzinae</taxon>
        <taxon>Oryza</taxon>
        <taxon>Oryza meyeriana</taxon>
    </lineage>
</organism>
<comment type="caution">
    <text evidence="2">The sequence shown here is derived from an EMBL/GenBank/DDBJ whole genome shotgun (WGS) entry which is preliminary data.</text>
</comment>
<proteinExistence type="predicted"/>
<accession>A0A6G1BIT8</accession>
<reference evidence="2 3" key="1">
    <citation type="submission" date="2019-11" db="EMBL/GenBank/DDBJ databases">
        <title>Whole genome sequence of Oryza granulata.</title>
        <authorList>
            <person name="Li W."/>
        </authorList>
    </citation>
    <scope>NUCLEOTIDE SEQUENCE [LARGE SCALE GENOMIC DNA]</scope>
    <source>
        <strain evidence="3">cv. Menghai</strain>
        <tissue evidence="2">Leaf</tissue>
    </source>
</reference>
<dbReference type="EMBL" id="SPHZ02000012">
    <property type="protein sequence ID" value="KAF0887752.1"/>
    <property type="molecule type" value="Genomic_DNA"/>
</dbReference>